<dbReference type="Proteomes" id="UP000011659">
    <property type="component" value="Unassembled WGS sequence"/>
</dbReference>
<dbReference type="GeneID" id="64821301"/>
<name>M0K507_9EURY</name>
<keyword evidence="1" id="KW-0812">Transmembrane</keyword>
<feature type="transmembrane region" description="Helical" evidence="1">
    <location>
        <begin position="16"/>
        <end position="37"/>
    </location>
</feature>
<accession>M0K507</accession>
<keyword evidence="4" id="KW-1185">Reference proteome</keyword>
<protein>
    <submittedName>
        <fullName evidence="2">Uncharacterized protein</fullName>
    </submittedName>
</protein>
<feature type="transmembrane region" description="Helical" evidence="1">
    <location>
        <begin position="49"/>
        <end position="68"/>
    </location>
</feature>
<dbReference type="KEGG" id="hsin:KDQ40_00055"/>
<keyword evidence="1" id="KW-0472">Membrane</keyword>
<evidence type="ECO:0000313" key="4">
    <source>
        <dbReference type="Proteomes" id="UP000011659"/>
    </source>
</evidence>
<evidence type="ECO:0000313" key="3">
    <source>
        <dbReference type="EMBL" id="QUJ72181.1"/>
    </source>
</evidence>
<dbReference type="EMBL" id="AOLR01000007">
    <property type="protein sequence ID" value="EMA15234.1"/>
    <property type="molecule type" value="Genomic_DNA"/>
</dbReference>
<dbReference type="PATRIC" id="fig|662476.7.peg.839"/>
<evidence type="ECO:0000256" key="1">
    <source>
        <dbReference type="SAM" id="Phobius"/>
    </source>
</evidence>
<dbReference type="AlphaFoldDB" id="M0K507"/>
<dbReference type="OrthoDB" id="301380at2157"/>
<reference evidence="3" key="2">
    <citation type="submission" date="2021-04" db="EMBL/GenBank/DDBJ databases">
        <title>Complete Genome sequence and Methylome Analysis of the Haloarchaeon Haloarcula sinaiiensis.</title>
        <authorList>
            <person name="Fomenkov A."/>
            <person name="DasSarma P."/>
            <person name="DasSarma S."/>
            <person name="Roberts R.J."/>
        </authorList>
    </citation>
    <scope>NUCLEOTIDE SEQUENCE</scope>
    <source>
        <strain evidence="3">ATCC 33800</strain>
    </source>
</reference>
<reference evidence="2 4" key="1">
    <citation type="journal article" date="2014" name="PLoS Genet.">
        <title>Phylogenetically driven sequencing of extremely halophilic archaea reveals strategies for static and dynamic osmo-response.</title>
        <authorList>
            <person name="Becker E.A."/>
            <person name="Seitzer P.M."/>
            <person name="Tritt A."/>
            <person name="Larsen D."/>
            <person name="Krusor M."/>
            <person name="Yao A.I."/>
            <person name="Wu D."/>
            <person name="Madern D."/>
            <person name="Eisen J.A."/>
            <person name="Darling A.E."/>
            <person name="Facciotti M.T."/>
        </authorList>
    </citation>
    <scope>NUCLEOTIDE SEQUENCE [LARGE SCALE GENOMIC DNA]</scope>
    <source>
        <strain evidence="2 4">ATCC 33800</strain>
    </source>
</reference>
<evidence type="ECO:0000313" key="2">
    <source>
        <dbReference type="EMBL" id="EMA15234.1"/>
    </source>
</evidence>
<gene>
    <name evidence="2" type="ORF">C436_04213</name>
    <name evidence="3" type="ORF">KDQ40_00055</name>
</gene>
<keyword evidence="1" id="KW-1133">Transmembrane helix</keyword>
<organism evidence="2 4">
    <name type="scientific">Haloarcula marismortui ATCC 33800</name>
    <dbReference type="NCBI Taxonomy" id="662476"/>
    <lineage>
        <taxon>Archaea</taxon>
        <taxon>Methanobacteriati</taxon>
        <taxon>Methanobacteriota</taxon>
        <taxon>Stenosarchaea group</taxon>
        <taxon>Halobacteria</taxon>
        <taxon>Halobacteriales</taxon>
        <taxon>Haloarculaceae</taxon>
        <taxon>Haloarcula</taxon>
    </lineage>
</organism>
<dbReference type="Proteomes" id="UP000682967">
    <property type="component" value="Chromosome"/>
</dbReference>
<proteinExistence type="predicted"/>
<sequence length="78" mass="8574">MSDILRDAVVNPVRDAVPFLVITVLWVLVMLVLYGLFLVTKPGNITYDAWVHATVFVVPAIGFLGQVLQQALSGQHRA</sequence>
<dbReference type="EMBL" id="CP073366">
    <property type="protein sequence ID" value="QUJ72181.1"/>
    <property type="molecule type" value="Genomic_DNA"/>
</dbReference>
<dbReference type="RefSeq" id="WP_004958673.1">
    <property type="nucleotide sequence ID" value="NZ_AOLR01000007.1"/>
</dbReference>